<proteinExistence type="inferred from homology"/>
<evidence type="ECO:0000256" key="3">
    <source>
        <dbReference type="ARBA" id="ARBA00022525"/>
    </source>
</evidence>
<evidence type="ECO:0000313" key="9">
    <source>
        <dbReference type="Proteomes" id="UP000291343"/>
    </source>
</evidence>
<gene>
    <name evidence="8" type="ORF">LSTR_LSTR001141</name>
</gene>
<comment type="caution">
    <text evidence="8">The sequence shown here is derived from an EMBL/GenBank/DDBJ whole genome shotgun (WGS) entry which is preliminary data.</text>
</comment>
<accession>A0A482X2K2</accession>
<evidence type="ECO:0000256" key="5">
    <source>
        <dbReference type="SAM" id="MobiDB-lite"/>
    </source>
</evidence>
<dbReference type="GO" id="GO:0017171">
    <property type="term" value="F:serine hydrolase activity"/>
    <property type="evidence" value="ECO:0007669"/>
    <property type="project" value="TreeGrafter"/>
</dbReference>
<dbReference type="InterPro" id="IPR029058">
    <property type="entry name" value="AB_hydrolase_fold"/>
</dbReference>
<keyword evidence="3" id="KW-0964">Secreted</keyword>
<sequence>MKYTSWCTSTHVLLLAAVLMKVNTASAGILNSISLEGTQYRTGNNNADDVKFFSFYGSENGTILSTDITEDVSSIEPDVPLTVILHGFMGSPHGMSTQMLIEAYIKRNTSTVVGVDWQQLAQGPWYSHAAQGAEEVANKLAHWLASAVEANRTSWHNVHLVGFSLGAQVAGLTAKYLNDTRVGRITGLDPAKPLFDDRSSQDRLDMEDADFVSVVHSSGGFIAFSEPLGHVDFYPNGGVTPQLPCKEIVVKHEASNNLKIAGNPAAAKAFSSLVCSHYVALSMWVMSLDPSVQIMFTHCSSWSNFVEGKCNSSHTGHDSVVMGEETPTSARGTYYMSTENSDYQHMFAPQISTLIAEGLQEYSKLFTGGDPLDQDKGHAEIEEVKPSSTTPASSHPTLDTKGSSVDNDVSNEITNGGHTITSSLLQSVTFATALSLVCRFLTS</sequence>
<feature type="compositionally biased region" description="Low complexity" evidence="5">
    <location>
        <begin position="386"/>
        <end position="397"/>
    </location>
</feature>
<dbReference type="GO" id="GO:0016042">
    <property type="term" value="P:lipid catabolic process"/>
    <property type="evidence" value="ECO:0007669"/>
    <property type="project" value="TreeGrafter"/>
</dbReference>
<organism evidence="8 9">
    <name type="scientific">Laodelphax striatellus</name>
    <name type="common">Small brown planthopper</name>
    <name type="synonym">Delphax striatella</name>
    <dbReference type="NCBI Taxonomy" id="195883"/>
    <lineage>
        <taxon>Eukaryota</taxon>
        <taxon>Metazoa</taxon>
        <taxon>Ecdysozoa</taxon>
        <taxon>Arthropoda</taxon>
        <taxon>Hexapoda</taxon>
        <taxon>Insecta</taxon>
        <taxon>Pterygota</taxon>
        <taxon>Neoptera</taxon>
        <taxon>Paraneoptera</taxon>
        <taxon>Hemiptera</taxon>
        <taxon>Auchenorrhyncha</taxon>
        <taxon>Fulgoroidea</taxon>
        <taxon>Delphacidae</taxon>
        <taxon>Criomorphinae</taxon>
        <taxon>Laodelphax</taxon>
    </lineage>
</organism>
<reference evidence="8 9" key="1">
    <citation type="journal article" date="2017" name="Gigascience">
        <title>Genome sequence of the small brown planthopper, Laodelphax striatellus.</title>
        <authorList>
            <person name="Zhu J."/>
            <person name="Jiang F."/>
            <person name="Wang X."/>
            <person name="Yang P."/>
            <person name="Bao Y."/>
            <person name="Zhao W."/>
            <person name="Wang W."/>
            <person name="Lu H."/>
            <person name="Wang Q."/>
            <person name="Cui N."/>
            <person name="Li J."/>
            <person name="Chen X."/>
            <person name="Luo L."/>
            <person name="Yu J."/>
            <person name="Kang L."/>
            <person name="Cui F."/>
        </authorList>
    </citation>
    <scope>NUCLEOTIDE SEQUENCE [LARGE SCALE GENOMIC DNA]</scope>
    <source>
        <strain evidence="8">Lst14</strain>
    </source>
</reference>
<comment type="similarity">
    <text evidence="2 4">Belongs to the AB hydrolase superfamily. Lipase family.</text>
</comment>
<protein>
    <recommendedName>
        <fullName evidence="7">Lipase domain-containing protein</fullName>
    </recommendedName>
</protein>
<name>A0A482X2K2_LAOST</name>
<dbReference type="Pfam" id="PF00151">
    <property type="entry name" value="Lipase"/>
    <property type="match status" value="1"/>
</dbReference>
<keyword evidence="6" id="KW-0732">Signal</keyword>
<dbReference type="GO" id="GO:0016298">
    <property type="term" value="F:lipase activity"/>
    <property type="evidence" value="ECO:0007669"/>
    <property type="project" value="InterPro"/>
</dbReference>
<feature type="signal peptide" evidence="6">
    <location>
        <begin position="1"/>
        <end position="27"/>
    </location>
</feature>
<keyword evidence="9" id="KW-1185">Reference proteome</keyword>
<dbReference type="AlphaFoldDB" id="A0A482X2K2"/>
<dbReference type="OrthoDB" id="199913at2759"/>
<dbReference type="Proteomes" id="UP000291343">
    <property type="component" value="Unassembled WGS sequence"/>
</dbReference>
<feature type="region of interest" description="Disordered" evidence="5">
    <location>
        <begin position="381"/>
        <end position="410"/>
    </location>
</feature>
<feature type="chain" id="PRO_5019741929" description="Lipase domain-containing protein" evidence="6">
    <location>
        <begin position="28"/>
        <end position="443"/>
    </location>
</feature>
<dbReference type="InterPro" id="IPR000734">
    <property type="entry name" value="TAG_lipase"/>
</dbReference>
<dbReference type="EMBL" id="QKKF02019844">
    <property type="protein sequence ID" value="RZF39620.1"/>
    <property type="molecule type" value="Genomic_DNA"/>
</dbReference>
<feature type="compositionally biased region" description="Polar residues" evidence="5">
    <location>
        <begin position="400"/>
        <end position="410"/>
    </location>
</feature>
<evidence type="ECO:0000256" key="1">
    <source>
        <dbReference type="ARBA" id="ARBA00004613"/>
    </source>
</evidence>
<dbReference type="InterPro" id="IPR013818">
    <property type="entry name" value="Lipase"/>
</dbReference>
<evidence type="ECO:0000256" key="6">
    <source>
        <dbReference type="SAM" id="SignalP"/>
    </source>
</evidence>
<dbReference type="PANTHER" id="PTHR11610">
    <property type="entry name" value="LIPASE"/>
    <property type="match status" value="1"/>
</dbReference>
<evidence type="ECO:0000256" key="4">
    <source>
        <dbReference type="RuleBase" id="RU004262"/>
    </source>
</evidence>
<evidence type="ECO:0000313" key="8">
    <source>
        <dbReference type="EMBL" id="RZF39620.1"/>
    </source>
</evidence>
<dbReference type="PRINTS" id="PR00821">
    <property type="entry name" value="TAGLIPASE"/>
</dbReference>
<comment type="subcellular location">
    <subcellularLocation>
        <location evidence="1">Secreted</location>
    </subcellularLocation>
</comment>
<dbReference type="STRING" id="195883.A0A482X2K2"/>
<dbReference type="GO" id="GO:0005615">
    <property type="term" value="C:extracellular space"/>
    <property type="evidence" value="ECO:0007669"/>
    <property type="project" value="TreeGrafter"/>
</dbReference>
<dbReference type="SMR" id="A0A482X2K2"/>
<evidence type="ECO:0000259" key="7">
    <source>
        <dbReference type="Pfam" id="PF00151"/>
    </source>
</evidence>
<dbReference type="SUPFAM" id="SSF53474">
    <property type="entry name" value="alpha/beta-Hydrolases"/>
    <property type="match status" value="1"/>
</dbReference>
<evidence type="ECO:0000256" key="2">
    <source>
        <dbReference type="ARBA" id="ARBA00010701"/>
    </source>
</evidence>
<dbReference type="Gene3D" id="3.40.50.1820">
    <property type="entry name" value="alpha/beta hydrolase"/>
    <property type="match status" value="1"/>
</dbReference>
<feature type="domain" description="Lipase" evidence="7">
    <location>
        <begin position="49"/>
        <end position="340"/>
    </location>
</feature>
<dbReference type="InParanoid" id="A0A482X2K2"/>
<dbReference type="PANTHER" id="PTHR11610:SF173">
    <property type="entry name" value="LIPASE DOMAIN-CONTAINING PROTEIN-RELATED"/>
    <property type="match status" value="1"/>
</dbReference>